<dbReference type="RefSeq" id="WP_268942523.1">
    <property type="nucleotide sequence ID" value="NZ_JAPTYD010000017.1"/>
</dbReference>
<dbReference type="Gene3D" id="1.10.220.10">
    <property type="entry name" value="Annexin"/>
    <property type="match status" value="2"/>
</dbReference>
<name>A0ABT4J833_9RHOB</name>
<feature type="region of interest" description="Disordered" evidence="3">
    <location>
        <begin position="1"/>
        <end position="37"/>
    </location>
</feature>
<dbReference type="PROSITE" id="PS51897">
    <property type="entry name" value="ANNEXIN_2"/>
    <property type="match status" value="2"/>
</dbReference>
<feature type="transmembrane region" description="Helical" evidence="4">
    <location>
        <begin position="1364"/>
        <end position="1385"/>
    </location>
</feature>
<keyword evidence="4" id="KW-1133">Transmembrane helix</keyword>
<gene>
    <name evidence="5" type="ORF">OU682_12800</name>
</gene>
<feature type="compositionally biased region" description="Basic and acidic residues" evidence="3">
    <location>
        <begin position="2201"/>
        <end position="2217"/>
    </location>
</feature>
<feature type="compositionally biased region" description="Low complexity" evidence="3">
    <location>
        <begin position="1636"/>
        <end position="1651"/>
    </location>
</feature>
<feature type="compositionally biased region" description="Low complexity" evidence="3">
    <location>
        <begin position="1"/>
        <end position="18"/>
    </location>
</feature>
<feature type="compositionally biased region" description="Polar residues" evidence="3">
    <location>
        <begin position="21"/>
        <end position="31"/>
    </location>
</feature>
<feature type="region of interest" description="Disordered" evidence="3">
    <location>
        <begin position="51"/>
        <end position="292"/>
    </location>
</feature>
<feature type="compositionally biased region" description="Basic and acidic residues" evidence="3">
    <location>
        <begin position="475"/>
        <end position="489"/>
    </location>
</feature>
<comment type="caution">
    <text evidence="5">The sequence shown here is derived from an EMBL/GenBank/DDBJ whole genome shotgun (WGS) entry which is preliminary data.</text>
</comment>
<feature type="region of interest" description="Disordered" evidence="3">
    <location>
        <begin position="463"/>
        <end position="490"/>
    </location>
</feature>
<feature type="compositionally biased region" description="Low complexity" evidence="3">
    <location>
        <begin position="137"/>
        <end position="154"/>
    </location>
</feature>
<dbReference type="Proteomes" id="UP001149822">
    <property type="component" value="Unassembled WGS sequence"/>
</dbReference>
<comment type="similarity">
    <text evidence="1">Belongs to the annexin family.</text>
</comment>
<feature type="region of interest" description="Disordered" evidence="3">
    <location>
        <begin position="1602"/>
        <end position="1680"/>
    </location>
</feature>
<protein>
    <recommendedName>
        <fullName evidence="7">Annexin</fullName>
    </recommendedName>
</protein>
<evidence type="ECO:0000256" key="3">
    <source>
        <dbReference type="SAM" id="MobiDB-lite"/>
    </source>
</evidence>
<evidence type="ECO:0000313" key="6">
    <source>
        <dbReference type="Proteomes" id="UP001149822"/>
    </source>
</evidence>
<evidence type="ECO:0000256" key="4">
    <source>
        <dbReference type="SAM" id="Phobius"/>
    </source>
</evidence>
<evidence type="ECO:0008006" key="7">
    <source>
        <dbReference type="Google" id="ProtNLM"/>
    </source>
</evidence>
<dbReference type="Pfam" id="PF00191">
    <property type="entry name" value="Annexin"/>
    <property type="match status" value="2"/>
</dbReference>
<feature type="compositionally biased region" description="Basic and acidic residues" evidence="3">
    <location>
        <begin position="252"/>
        <end position="265"/>
    </location>
</feature>
<dbReference type="InterPro" id="IPR037104">
    <property type="entry name" value="Annexin_sf"/>
</dbReference>
<feature type="compositionally biased region" description="Low complexity" evidence="3">
    <location>
        <begin position="77"/>
        <end position="91"/>
    </location>
</feature>
<keyword evidence="6" id="KW-1185">Reference proteome</keyword>
<evidence type="ECO:0000313" key="5">
    <source>
        <dbReference type="EMBL" id="MCZ0962498.1"/>
    </source>
</evidence>
<dbReference type="PANTHER" id="PTHR10502:SF102">
    <property type="entry name" value="ANNEXIN B11"/>
    <property type="match status" value="1"/>
</dbReference>
<proteinExistence type="inferred from homology"/>
<feature type="region of interest" description="Disordered" evidence="3">
    <location>
        <begin position="2195"/>
        <end position="2223"/>
    </location>
</feature>
<dbReference type="InterPro" id="IPR018502">
    <property type="entry name" value="Annexin_repeat"/>
</dbReference>
<dbReference type="EMBL" id="JAPTYD010000017">
    <property type="protein sequence ID" value="MCZ0962498.1"/>
    <property type="molecule type" value="Genomic_DNA"/>
</dbReference>
<feature type="compositionally biased region" description="Pro residues" evidence="3">
    <location>
        <begin position="240"/>
        <end position="249"/>
    </location>
</feature>
<evidence type="ECO:0000256" key="2">
    <source>
        <dbReference type="ARBA" id="ARBA00022737"/>
    </source>
</evidence>
<accession>A0ABT4J833</accession>
<feature type="region of interest" description="Disordered" evidence="3">
    <location>
        <begin position="347"/>
        <end position="374"/>
    </location>
</feature>
<sequence length="2492" mass="271032">MTRGFAPPVATTLPAAPAQRRVQTPAPQSRPTVADEDRWTELAAILLDMLESAGPDPPPAAPEPRAMTAPQPEMPEAPRTTDAGDTAAPGAEVDAIATPRAPAPLPGGSEAALLKGEEKPRTTGPVPIPDFPQGGTPLPEAAPLAAPLEGAPEPASAPPAPASGEPQGPSPGAIIRRWQEQVRAGAAAIPQPDVKVPTDGSARLAKIGSSAQKRNAAAREGMTRDAINTVPKPPEIDTTPPAPPPPNPVPEHTQKVLDASGKHLPDQASIALTASPEREVEGQKIGGTMPPLGVRPVDPDLFQVLITPSARTLAQLPPGASAEDVRNQKETPEQRRVRIALETLTATGDTPDRKGRGPAVIAPDIGPFKAEGTTPENRARIGELVARLMADTDATAADILVRLRKKAFAGEALFRNFPDIGADLLDGLKTALTGDLKDIADAAGVSGAELDEMVAKRRKDLEDAKTRAAETVSKQADETKKTVTDEGQKTSDAIAGAAEAAEEETLRRQTAVAGENDPTVVNARRDRIVAWFREHVTTQITNYQRAGDKRQADLTQARTEQQDAYRTLAQREVYQVMTPAPPRAARDQNDKPRERVLSDMSVQIRLWTDERLKTVGEHFRKALALAASTTDSYRKAVEGAGSAGIEAARRWAEDRILAGKSWWERFVARIRRWLGQAKDVNEQWRVRRGRENAKAIADDILGAELAAKALAKEVDQNTAQQINQMTDAQKAAFGTFYNKAKGKHPLDFAADRLADNLTRDHQAGTNERFETALIATPVSGGDHATANKLNDVARSQGAGFDAARIAQNVHAAMDQWGTDEQRIFDSLRSMTVLQGAVVRKMYRAIFDSDLDNDLESEMSGEELDQAMAELEGKQAKADAIALHDAMAGLGTDEATIMRTLRNKSEAEREAIRAEYLRMYGVTLDADLKDDLSDGNEIDQANALLAGDNELADAIEFDEAMRGGIISTGTDEKRIEEVQNRVRSEVLAMAKGQNWTSEEMEAEVRRRLTLIEKKFGERYATVEQYNAPGLEGTTVLRRAFKSELSGPELDLANALQDNNLIKADAARIEIERSGFYASDDRINAVLRSQYERALEARRLDEGPARTMRVRRLVDELRHKPGVSEEEISRQRMALERQMEKEVQDGAQQDSRLSMDSLKQVYQDKYFWPLEYAVEVSMSGEDLNKARNMLEQGGRLEPLQEIEYATRTAGTDEETVRRVVGSMTKAELDVLAAQWEKRHPGKRFRDMLVGELDGRDLSDVLDMYDHGKPTSALEAIAQEERRVHRETNHLTGVLGGAAAGHEAAWMNSELGRLQDLKAGLLRTDWPDTDEAREERARLSDELDFRVERVQAAVEDHRRRIDSVTDMAAQIVGIVTAIVVAAVITVATAGTAGPVMVAVLASLYATVATMATKLLIKGGAYGTQDFAIDAAVGVVDAAMSAATAGLGTKILGPIKSLVSATKMPALAGRIGRTGVAQRLAAMEGMGLAARAGRAIAPTREGVERAIARFAAEGIEDAASAVPSTMIQTMTDDNVWKGDPLANFLSGTGWGLLQSVAMSRTLHLSRTAGGGLFELGHSAIFEPGNIGRVKELNRIIGEHFETFRQENPNASMGDFLASPQGRKARAEIEQSGLMKEIRASADAAEAAAGSGPSRADGGDMASPANTPKPDADGTPAQSDPDGPRIQAMRAVLPDPIRQGTFVTPDSSLPGRSVHVEPLRIGNRIVGVEVRVGPGATALDVALHSGTIHAMQKYMGVLGNVRRVLHDLIHNANATGLPIGSRGWEAQLELAKLPAIIHERMDALARSGPSPDAALRAQAEVRWLDAQLLHHRMILSDPRLAAQQGRGFVAAEDLDAEEAARKMLKGDLPEKVSSRAVDRLFAMAKHADPEAVVRFLAGLRQHDAAFAQRAATAVDKVKGTKFAELLQARAAELDAQAKSRRNHLDRLRAEQLPERVRRFVEIMSRVADTGTQQTTRMFEETLDWITNPPRPAAGDDAGRSLAIFEWRKGEIDAMHEMTDLLGKIMADPDLALGFLDADASRAGIPEFDRYDQLQGRLAKIREFNAALDEAMADVQAGKLSLDQVKTGEVPSRLRKALEGLDGQGPEKARTLLGHLPISERFHGRRPASRETKWIARGEVEAPGTSDRLEGMFERSILQQNVAAMEKVRQFIRDFKPDLVLGVERGGAFLIESLGPDFPTRSVPKAPDVKGRKKPLGEFEQPKPEGYQDVQGQRAPHLVKAIMDVIGDGKKDSYRFVVVDVIMGGGGISDIRRNVFDYVMGHLPEHVRAKVKFESIWLREQHGFERSDLATEVNNLLHFLNFADDPAPVMARLRDAAHQSPEVFREAVMDFALKTLPDDLTGGQTPINQIRAWLAGWHDLTDPRALAVLREIFRADPEQRAYLLGDGLEALGPFEGRFVQEGVNLTERIIPVRLAAGDDMKMVMEPGTSSDPIVIVDVKTGDYRVLPLGTVDPVTNETLSSQRAIVAAILQGHFNLQW</sequence>
<feature type="transmembrane region" description="Helical" evidence="4">
    <location>
        <begin position="1392"/>
        <end position="1413"/>
    </location>
</feature>
<keyword evidence="4" id="KW-0472">Membrane</keyword>
<dbReference type="SUPFAM" id="SSF47874">
    <property type="entry name" value="Annexin"/>
    <property type="match status" value="1"/>
</dbReference>
<dbReference type="PANTHER" id="PTHR10502">
    <property type="entry name" value="ANNEXIN"/>
    <property type="match status" value="1"/>
</dbReference>
<reference evidence="5" key="1">
    <citation type="submission" date="2022-12" db="EMBL/GenBank/DDBJ databases">
        <title>Paracoccus sp. EF6 isolated from a lake water.</title>
        <authorList>
            <person name="Liu H."/>
        </authorList>
    </citation>
    <scope>NUCLEOTIDE SEQUENCE</scope>
    <source>
        <strain evidence="5">EF6</strain>
    </source>
</reference>
<feature type="compositionally biased region" description="Low complexity" evidence="3">
    <location>
        <begin position="162"/>
        <end position="173"/>
    </location>
</feature>
<keyword evidence="2" id="KW-0677">Repeat</keyword>
<dbReference type="SMART" id="SM00335">
    <property type="entry name" value="ANX"/>
    <property type="match status" value="1"/>
</dbReference>
<evidence type="ECO:0000256" key="1">
    <source>
        <dbReference type="ARBA" id="ARBA00007831"/>
    </source>
</evidence>
<organism evidence="5 6">
    <name type="scientific">Paracoccus benzoatiresistens</name>
    <dbReference type="NCBI Taxonomy" id="2997341"/>
    <lineage>
        <taxon>Bacteria</taxon>
        <taxon>Pseudomonadati</taxon>
        <taxon>Pseudomonadota</taxon>
        <taxon>Alphaproteobacteria</taxon>
        <taxon>Rhodobacterales</taxon>
        <taxon>Paracoccaceae</taxon>
        <taxon>Paracoccus</taxon>
    </lineage>
</organism>
<keyword evidence="4" id="KW-0812">Transmembrane</keyword>